<accession>A0AA85JPQ9</accession>
<dbReference type="PANTHER" id="PTHR21301:SF10">
    <property type="entry name" value="REVERSE TRANSCRIPTASE DOMAIN-CONTAINING PROTEIN"/>
    <property type="match status" value="1"/>
</dbReference>
<organism evidence="2 3">
    <name type="scientific">Trichobilharzia regenti</name>
    <name type="common">Nasal bird schistosome</name>
    <dbReference type="NCBI Taxonomy" id="157069"/>
    <lineage>
        <taxon>Eukaryota</taxon>
        <taxon>Metazoa</taxon>
        <taxon>Spiralia</taxon>
        <taxon>Lophotrochozoa</taxon>
        <taxon>Platyhelminthes</taxon>
        <taxon>Trematoda</taxon>
        <taxon>Digenea</taxon>
        <taxon>Strigeidida</taxon>
        <taxon>Schistosomatoidea</taxon>
        <taxon>Schistosomatidae</taxon>
        <taxon>Trichobilharzia</taxon>
    </lineage>
</organism>
<evidence type="ECO:0000313" key="2">
    <source>
        <dbReference type="Proteomes" id="UP000050795"/>
    </source>
</evidence>
<protein>
    <recommendedName>
        <fullName evidence="1">Helix-turn-helix domain-containing protein</fullName>
    </recommendedName>
</protein>
<dbReference type="Proteomes" id="UP000050795">
    <property type="component" value="Unassembled WGS sequence"/>
</dbReference>
<name>A0AA85JPQ9_TRIRE</name>
<keyword evidence="2" id="KW-1185">Reference proteome</keyword>
<evidence type="ECO:0000313" key="3">
    <source>
        <dbReference type="WBParaSite" id="TREG1_2840.1"/>
    </source>
</evidence>
<dbReference type="PANTHER" id="PTHR21301">
    <property type="entry name" value="REVERSE TRANSCRIPTASE"/>
    <property type="match status" value="1"/>
</dbReference>
<evidence type="ECO:0000259" key="1">
    <source>
        <dbReference type="Pfam" id="PF26215"/>
    </source>
</evidence>
<reference evidence="2" key="1">
    <citation type="submission" date="2022-06" db="EMBL/GenBank/DDBJ databases">
        <authorList>
            <person name="Berger JAMES D."/>
            <person name="Berger JAMES D."/>
        </authorList>
    </citation>
    <scope>NUCLEOTIDE SEQUENCE [LARGE SCALE GENOMIC DNA]</scope>
</reference>
<proteinExistence type="predicted"/>
<sequence>MSYVENLSLALISKVPFFYGRYVDDIILICEDHQDASRLLYRLNCSESYKPYTCEEEIRNQLAFLDILLSRRDDGSITRSIYRKPTWTGRYLSFHSFCPLQYKTVLVKCLFKRIQRICTADVIEKENEILMDTLLENRDIL</sequence>
<dbReference type="Pfam" id="PF26215">
    <property type="entry name" value="HTH_animal"/>
    <property type="match status" value="1"/>
</dbReference>
<dbReference type="WBParaSite" id="TREG1_2840.1">
    <property type="protein sequence ID" value="TREG1_2840.1"/>
    <property type="gene ID" value="TREG1_2840"/>
</dbReference>
<dbReference type="AlphaFoldDB" id="A0AA85JPQ9"/>
<reference evidence="3" key="2">
    <citation type="submission" date="2023-11" db="UniProtKB">
        <authorList>
            <consortium name="WormBaseParasite"/>
        </authorList>
    </citation>
    <scope>IDENTIFICATION</scope>
</reference>
<dbReference type="InterPro" id="IPR058912">
    <property type="entry name" value="HTH_animal"/>
</dbReference>
<feature type="domain" description="Helix-turn-helix" evidence="1">
    <location>
        <begin position="90"/>
        <end position="137"/>
    </location>
</feature>